<dbReference type="RefSeq" id="WP_344519530.1">
    <property type="nucleotide sequence ID" value="NZ_BAAAUG010000022.1"/>
</dbReference>
<evidence type="ECO:0000313" key="2">
    <source>
        <dbReference type="EMBL" id="GAA3091043.1"/>
    </source>
</evidence>
<accession>A0ABP6MDF4</accession>
<dbReference type="EMBL" id="BAAAUG010000022">
    <property type="protein sequence ID" value="GAA3091043.1"/>
    <property type="molecule type" value="Genomic_DNA"/>
</dbReference>
<proteinExistence type="inferred from homology"/>
<evidence type="ECO:0000313" key="3">
    <source>
        <dbReference type="Proteomes" id="UP001501637"/>
    </source>
</evidence>
<dbReference type="InterPro" id="IPR002397">
    <property type="entry name" value="Cyt_P450_B"/>
</dbReference>
<dbReference type="PANTHER" id="PTHR46696:SF1">
    <property type="entry name" value="CYTOCHROME P450 YJIB-RELATED"/>
    <property type="match status" value="1"/>
</dbReference>
<dbReference type="InterPro" id="IPR036396">
    <property type="entry name" value="Cyt_P450_sf"/>
</dbReference>
<organism evidence="2 3">
    <name type="scientific">Streptomyces rectiviolaceus</name>
    <dbReference type="NCBI Taxonomy" id="332591"/>
    <lineage>
        <taxon>Bacteria</taxon>
        <taxon>Bacillati</taxon>
        <taxon>Actinomycetota</taxon>
        <taxon>Actinomycetes</taxon>
        <taxon>Kitasatosporales</taxon>
        <taxon>Streptomycetaceae</taxon>
        <taxon>Streptomyces</taxon>
    </lineage>
</organism>
<dbReference type="Gene3D" id="1.10.630.10">
    <property type="entry name" value="Cytochrome P450"/>
    <property type="match status" value="1"/>
</dbReference>
<evidence type="ECO:0000256" key="1">
    <source>
        <dbReference type="ARBA" id="ARBA00010617"/>
    </source>
</evidence>
<dbReference type="Proteomes" id="UP001501637">
    <property type="component" value="Unassembled WGS sequence"/>
</dbReference>
<dbReference type="SUPFAM" id="SSF48264">
    <property type="entry name" value="Cytochrome P450"/>
    <property type="match status" value="1"/>
</dbReference>
<reference evidence="3" key="1">
    <citation type="journal article" date="2019" name="Int. J. Syst. Evol. Microbiol.">
        <title>The Global Catalogue of Microorganisms (GCM) 10K type strain sequencing project: providing services to taxonomists for standard genome sequencing and annotation.</title>
        <authorList>
            <consortium name="The Broad Institute Genomics Platform"/>
            <consortium name="The Broad Institute Genome Sequencing Center for Infectious Disease"/>
            <person name="Wu L."/>
            <person name="Ma J."/>
        </authorList>
    </citation>
    <scope>NUCLEOTIDE SEQUENCE [LARGE SCALE GENOMIC DNA]</scope>
    <source>
        <strain evidence="3">JCM 9092</strain>
    </source>
</reference>
<keyword evidence="3" id="KW-1185">Reference proteome</keyword>
<dbReference type="PANTHER" id="PTHR46696">
    <property type="entry name" value="P450, PUTATIVE (EUROFUNG)-RELATED"/>
    <property type="match status" value="1"/>
</dbReference>
<comment type="caution">
    <text evidence="2">The sequence shown here is derived from an EMBL/GenBank/DDBJ whole genome shotgun (WGS) entry which is preliminary data.</text>
</comment>
<protein>
    <submittedName>
        <fullName evidence="2">Cytochrome P450</fullName>
    </submittedName>
</protein>
<comment type="similarity">
    <text evidence="1">Belongs to the cytochrome P450 family.</text>
</comment>
<sequence length="437" mass="47921">MTSYPDFPAGASALLPPAGCPAHNAALPLAEIDAHPDPREMYRRMRAEHGPVVPVTLDGVFGWLVIGFQETKRVMREGVLYSRSPRHWRPRGPIPADWSLALHTQERPNALFATGEEHTRLRGALTRSLGRTRPGTVRRYTRDRANRLIDEFCETGSADLVAHYAAQLPLMVLMRIFGFSEQAAVRLVTALPALLDGGDKAQQANQQIMNVIEGHIAHRRRELGADAMAWLIEESDARSAQEIARSNEEIREQVWLTLASAMGAMGNWISNGLERQVNSAQMRNDVNHGLADIEGAMRATLWEQPPLQRVIGRWATRDTRLGEQDIAAGDMLVLDLAAVNQDPCMGSDAERAALAAHSEANLPYGAGEHECPFPDLAEAIAVTAVDCLLQRLPDVRLADGASLTWRPSVIVRALEALPVRFAPTARSVSASEVPLHA</sequence>
<gene>
    <name evidence="2" type="ORF">GCM10010449_13510</name>
</gene>
<name>A0ABP6MDF4_9ACTN</name>
<dbReference type="PRINTS" id="PR00359">
    <property type="entry name" value="BP450"/>
</dbReference>